<dbReference type="EMBL" id="JAUSSW010000001">
    <property type="protein sequence ID" value="MDQ0100992.1"/>
    <property type="molecule type" value="Genomic_DNA"/>
</dbReference>
<proteinExistence type="predicted"/>
<dbReference type="GeneID" id="84018853"/>
<comment type="caution">
    <text evidence="2">The sequence shown here is derived from an EMBL/GenBank/DDBJ whole genome shotgun (WGS) entry which is preliminary data.</text>
</comment>
<reference evidence="2 3" key="1">
    <citation type="submission" date="2023-07" db="EMBL/GenBank/DDBJ databases">
        <title>Sorghum-associated microbial communities from plants grown in Nebraska, USA.</title>
        <authorList>
            <person name="Schachtman D."/>
        </authorList>
    </citation>
    <scope>NUCLEOTIDE SEQUENCE [LARGE SCALE GENOMIC DNA]</scope>
    <source>
        <strain evidence="2 3">CC523</strain>
    </source>
</reference>
<evidence type="ECO:0000259" key="1">
    <source>
        <dbReference type="Pfam" id="PF24551"/>
    </source>
</evidence>
<protein>
    <recommendedName>
        <fullName evidence="1">Histone acetyltransferase Rv0428c-like SH3 domain-containing protein</fullName>
    </recommendedName>
</protein>
<dbReference type="Pfam" id="PF24551">
    <property type="entry name" value="SH3_Rv0428c"/>
    <property type="match status" value="1"/>
</dbReference>
<feature type="domain" description="Histone acetyltransferase Rv0428c-like SH3" evidence="1">
    <location>
        <begin position="17"/>
        <end position="66"/>
    </location>
</feature>
<dbReference type="Proteomes" id="UP001244563">
    <property type="component" value="Unassembled WGS sequence"/>
</dbReference>
<keyword evidence="3" id="KW-1185">Reference proteome</keyword>
<gene>
    <name evidence="2" type="ORF">J2T10_000611</name>
</gene>
<sequence length="78" mass="8512">MNPPHLPPRQFLLNATPGIRVVVRYKIEEGLTDALGYLLGSNDTVCTVRTRTADVEIPLALVIAAKEVPPPPPRRQAS</sequence>
<evidence type="ECO:0000313" key="2">
    <source>
        <dbReference type="EMBL" id="MDQ0100992.1"/>
    </source>
</evidence>
<name>A0ABT9TKE2_PAENI</name>
<dbReference type="RefSeq" id="WP_082499713.1">
    <property type="nucleotide sequence ID" value="NZ_BDDW01000001.1"/>
</dbReference>
<organism evidence="2 3">
    <name type="scientific">Paenarthrobacter nicotinovorans</name>
    <name type="common">Arthrobacter nicotinovorans</name>
    <dbReference type="NCBI Taxonomy" id="29320"/>
    <lineage>
        <taxon>Bacteria</taxon>
        <taxon>Bacillati</taxon>
        <taxon>Actinomycetota</taxon>
        <taxon>Actinomycetes</taxon>
        <taxon>Micrococcales</taxon>
        <taxon>Micrococcaceae</taxon>
        <taxon>Paenarthrobacter</taxon>
    </lineage>
</organism>
<dbReference type="InterPro" id="IPR056934">
    <property type="entry name" value="SH3_Rv0428c"/>
</dbReference>
<evidence type="ECO:0000313" key="3">
    <source>
        <dbReference type="Proteomes" id="UP001244563"/>
    </source>
</evidence>
<accession>A0ABT9TKE2</accession>